<evidence type="ECO:0000313" key="4">
    <source>
        <dbReference type="Proteomes" id="UP000317835"/>
    </source>
</evidence>
<protein>
    <submittedName>
        <fullName evidence="3">Twitching mobility protein</fullName>
    </submittedName>
</protein>
<sequence>MKEVVLGLGHQKSFWSIVQMADEQLRSIHGSPRRMVVNARGIEIAAWRPQFEGDFRDFTVRFPNPTEELRRALEDFAGKCTVACELNEVDGALILHCSANSDEKVQQLHDACDLLSGAFPLPEVWRVHGESYRSTPLSAETLFKAMIRFKSSDVHLYPGAPPVFRVDNVLRRVQAFEPLSSEQIHDFINEIAPEKHAREFTDRQQCSFIYHQVGLGYSRVSAFVKAGVPHCTMRFLPETIPSFEDLNIPRSAMERLGALHFGLVLVTGMTGSGKSTTVASLVDWVNAHKSLHVLCVEEPVEYVHKSKKCVVSQRDVGEDIGTFHEAVRGALRHDPDVIVIGEMRDPDTIRSAINAAATGHLVISTLHSGTAYEVVNRIVSFFDPVERDLVKLQLRDALKCVICQRLLPKTGGGRLPALEFLFNDTKAIADSVLAGNTIGIKIGMQQDSSASFIFEKYLYDLYKKDLISLDDARDYASDQSIFDQMKMGTYVIPSLDSMLHR</sequence>
<dbReference type="Proteomes" id="UP000317835">
    <property type="component" value="Chromosome"/>
</dbReference>
<accession>A0A518GV00</accession>
<dbReference type="RefSeq" id="WP_145266478.1">
    <property type="nucleotide sequence ID" value="NZ_CP036426.1"/>
</dbReference>
<proteinExistence type="inferred from homology"/>
<dbReference type="Pfam" id="PF00437">
    <property type="entry name" value="T2SSE"/>
    <property type="match status" value="1"/>
</dbReference>
<dbReference type="InterPro" id="IPR001482">
    <property type="entry name" value="T2SS/T4SS_dom"/>
</dbReference>
<comment type="similarity">
    <text evidence="1">Belongs to the GSP E family.</text>
</comment>
<organism evidence="3 4">
    <name type="scientific">Tautonia plasticadhaerens</name>
    <dbReference type="NCBI Taxonomy" id="2527974"/>
    <lineage>
        <taxon>Bacteria</taxon>
        <taxon>Pseudomonadati</taxon>
        <taxon>Planctomycetota</taxon>
        <taxon>Planctomycetia</taxon>
        <taxon>Isosphaerales</taxon>
        <taxon>Isosphaeraceae</taxon>
        <taxon>Tautonia</taxon>
    </lineage>
</organism>
<dbReference type="OrthoDB" id="9810761at2"/>
<dbReference type="PROSITE" id="PS00662">
    <property type="entry name" value="T2SP_E"/>
    <property type="match status" value="1"/>
</dbReference>
<evidence type="ECO:0000256" key="1">
    <source>
        <dbReference type="ARBA" id="ARBA00006611"/>
    </source>
</evidence>
<dbReference type="AlphaFoldDB" id="A0A518GV00"/>
<reference evidence="3 4" key="1">
    <citation type="submission" date="2019-02" db="EMBL/GenBank/DDBJ databases">
        <title>Deep-cultivation of Planctomycetes and their phenomic and genomic characterization uncovers novel biology.</title>
        <authorList>
            <person name="Wiegand S."/>
            <person name="Jogler M."/>
            <person name="Boedeker C."/>
            <person name="Pinto D."/>
            <person name="Vollmers J."/>
            <person name="Rivas-Marin E."/>
            <person name="Kohn T."/>
            <person name="Peeters S.H."/>
            <person name="Heuer A."/>
            <person name="Rast P."/>
            <person name="Oberbeckmann S."/>
            <person name="Bunk B."/>
            <person name="Jeske O."/>
            <person name="Meyerdierks A."/>
            <person name="Storesund J.E."/>
            <person name="Kallscheuer N."/>
            <person name="Luecker S."/>
            <person name="Lage O.M."/>
            <person name="Pohl T."/>
            <person name="Merkel B.J."/>
            <person name="Hornburger P."/>
            <person name="Mueller R.-W."/>
            <person name="Bruemmer F."/>
            <person name="Labrenz M."/>
            <person name="Spormann A.M."/>
            <person name="Op den Camp H."/>
            <person name="Overmann J."/>
            <person name="Amann R."/>
            <person name="Jetten M.S.M."/>
            <person name="Mascher T."/>
            <person name="Medema M.H."/>
            <person name="Devos D.P."/>
            <person name="Kaster A.-K."/>
            <person name="Ovreas L."/>
            <person name="Rohde M."/>
            <person name="Galperin M.Y."/>
            <person name="Jogler C."/>
        </authorList>
    </citation>
    <scope>NUCLEOTIDE SEQUENCE [LARGE SCALE GENOMIC DNA]</scope>
    <source>
        <strain evidence="3 4">ElP</strain>
    </source>
</reference>
<dbReference type="InterPro" id="IPR050921">
    <property type="entry name" value="T4SS_GSP_E_ATPase"/>
</dbReference>
<evidence type="ECO:0000313" key="3">
    <source>
        <dbReference type="EMBL" id="QDV32413.1"/>
    </source>
</evidence>
<name>A0A518GV00_9BACT</name>
<dbReference type="Gene3D" id="3.40.50.300">
    <property type="entry name" value="P-loop containing nucleotide triphosphate hydrolases"/>
    <property type="match status" value="1"/>
</dbReference>
<dbReference type="EMBL" id="CP036426">
    <property type="protein sequence ID" value="QDV32413.1"/>
    <property type="molecule type" value="Genomic_DNA"/>
</dbReference>
<keyword evidence="4" id="KW-1185">Reference proteome</keyword>
<dbReference type="NCBIfam" id="TIGR01420">
    <property type="entry name" value="pilT_fam"/>
    <property type="match status" value="1"/>
</dbReference>
<gene>
    <name evidence="3" type="primary">pilT_1</name>
    <name evidence="3" type="ORF">ElP_02450</name>
</gene>
<dbReference type="PANTHER" id="PTHR30486">
    <property type="entry name" value="TWITCHING MOTILITY PROTEIN PILT"/>
    <property type="match status" value="1"/>
</dbReference>
<dbReference type="GO" id="GO:0016887">
    <property type="term" value="F:ATP hydrolysis activity"/>
    <property type="evidence" value="ECO:0007669"/>
    <property type="project" value="InterPro"/>
</dbReference>
<dbReference type="InterPro" id="IPR027417">
    <property type="entry name" value="P-loop_NTPase"/>
</dbReference>
<dbReference type="Gene3D" id="3.30.450.90">
    <property type="match status" value="1"/>
</dbReference>
<feature type="domain" description="Bacterial type II secretion system protein E" evidence="2">
    <location>
        <begin position="331"/>
        <end position="345"/>
    </location>
</feature>
<evidence type="ECO:0000259" key="2">
    <source>
        <dbReference type="PROSITE" id="PS00662"/>
    </source>
</evidence>
<dbReference type="GO" id="GO:0005524">
    <property type="term" value="F:ATP binding"/>
    <property type="evidence" value="ECO:0007669"/>
    <property type="project" value="InterPro"/>
</dbReference>
<dbReference type="InterPro" id="IPR006321">
    <property type="entry name" value="PilT/PilU"/>
</dbReference>
<dbReference type="KEGG" id="tpla:ElP_02450"/>
<dbReference type="SUPFAM" id="SSF52540">
    <property type="entry name" value="P-loop containing nucleoside triphosphate hydrolases"/>
    <property type="match status" value="1"/>
</dbReference>